<dbReference type="GO" id="GO:0006508">
    <property type="term" value="P:proteolysis"/>
    <property type="evidence" value="ECO:0007669"/>
    <property type="project" value="UniProtKB-KW"/>
</dbReference>
<evidence type="ECO:0000256" key="8">
    <source>
        <dbReference type="ARBA" id="ARBA00023180"/>
    </source>
</evidence>
<keyword evidence="15" id="KW-1185">Reference proteome</keyword>
<feature type="signal peptide" evidence="12">
    <location>
        <begin position="1"/>
        <end position="20"/>
    </location>
</feature>
<evidence type="ECO:0000256" key="9">
    <source>
        <dbReference type="PIRSR" id="PIRSR601461-1"/>
    </source>
</evidence>
<dbReference type="PRINTS" id="PR00792">
    <property type="entry name" value="PEPSIN"/>
</dbReference>
<reference evidence="14" key="1">
    <citation type="submission" date="2025-08" db="UniProtKB">
        <authorList>
            <consortium name="Ensembl"/>
        </authorList>
    </citation>
    <scope>IDENTIFICATION</scope>
</reference>
<evidence type="ECO:0000256" key="12">
    <source>
        <dbReference type="SAM" id="SignalP"/>
    </source>
</evidence>
<dbReference type="PANTHER" id="PTHR47966">
    <property type="entry name" value="BETA-SITE APP-CLEAVING ENZYME, ISOFORM A-RELATED"/>
    <property type="match status" value="1"/>
</dbReference>
<dbReference type="Pfam" id="PF00026">
    <property type="entry name" value="Asp"/>
    <property type="match status" value="1"/>
</dbReference>
<name>A0A3Q2YLF4_HIPCM</name>
<keyword evidence="4 11" id="KW-0064">Aspartyl protease</keyword>
<dbReference type="Gene3D" id="2.40.70.10">
    <property type="entry name" value="Acid Proteases"/>
    <property type="match status" value="2"/>
</dbReference>
<evidence type="ECO:0000256" key="6">
    <source>
        <dbReference type="ARBA" id="ARBA00023145"/>
    </source>
</evidence>
<dbReference type="FunFam" id="2.40.70.10:FF:000004">
    <property type="entry name" value="Pepsin A"/>
    <property type="match status" value="1"/>
</dbReference>
<dbReference type="InterPro" id="IPR012848">
    <property type="entry name" value="Aspartic_peptidase_N"/>
</dbReference>
<evidence type="ECO:0000256" key="2">
    <source>
        <dbReference type="ARBA" id="ARBA00022670"/>
    </source>
</evidence>
<evidence type="ECO:0000256" key="1">
    <source>
        <dbReference type="ARBA" id="ARBA00007447"/>
    </source>
</evidence>
<evidence type="ECO:0000259" key="13">
    <source>
        <dbReference type="PROSITE" id="PS51767"/>
    </source>
</evidence>
<reference evidence="14" key="2">
    <citation type="submission" date="2025-09" db="UniProtKB">
        <authorList>
            <consortium name="Ensembl"/>
        </authorList>
    </citation>
    <scope>IDENTIFICATION</scope>
</reference>
<dbReference type="GeneTree" id="ENSGT00940000164590"/>
<dbReference type="AlphaFoldDB" id="A0A3Q2YLF4"/>
<dbReference type="Gene3D" id="6.10.140.60">
    <property type="match status" value="1"/>
</dbReference>
<dbReference type="PROSITE" id="PS00141">
    <property type="entry name" value="ASP_PROTEASE"/>
    <property type="match status" value="2"/>
</dbReference>
<dbReference type="InterPro" id="IPR001461">
    <property type="entry name" value="Aspartic_peptidase_A1"/>
</dbReference>
<dbReference type="InterPro" id="IPR021109">
    <property type="entry name" value="Peptidase_aspartic_dom_sf"/>
</dbReference>
<keyword evidence="5 11" id="KW-0378">Hydrolase</keyword>
<dbReference type="FunFam" id="2.40.70.10:FF:000066">
    <property type="entry name" value="Napsin A aspartic peptidase"/>
    <property type="match status" value="1"/>
</dbReference>
<dbReference type="Ensembl" id="ENSHCOT00000008994.1">
    <property type="protein sequence ID" value="ENSHCOP00000019334.1"/>
    <property type="gene ID" value="ENSHCOG00000004940.1"/>
</dbReference>
<dbReference type="SUPFAM" id="SSF50630">
    <property type="entry name" value="Acid proteases"/>
    <property type="match status" value="1"/>
</dbReference>
<keyword evidence="2 11" id="KW-0645">Protease</keyword>
<evidence type="ECO:0000256" key="7">
    <source>
        <dbReference type="ARBA" id="ARBA00023157"/>
    </source>
</evidence>
<keyword evidence="7 10" id="KW-1015">Disulfide bond</keyword>
<evidence type="ECO:0000256" key="11">
    <source>
        <dbReference type="RuleBase" id="RU000454"/>
    </source>
</evidence>
<feature type="domain" description="Peptidase A1" evidence="13">
    <location>
        <begin position="75"/>
        <end position="388"/>
    </location>
</feature>
<comment type="similarity">
    <text evidence="1 11">Belongs to the peptidase A1 family.</text>
</comment>
<feature type="active site" evidence="9">
    <location>
        <position position="93"/>
    </location>
</feature>
<dbReference type="PANTHER" id="PTHR47966:SF37">
    <property type="entry name" value="CATHEPSIN E-A-LIKE"/>
    <property type="match status" value="1"/>
</dbReference>
<dbReference type="InterPro" id="IPR033121">
    <property type="entry name" value="PEPTIDASE_A1"/>
</dbReference>
<sequence length="396" mass="43629">LEKEMLLLLLFLVPLQRRRSIRSQLRADGVLQDFLREHRPDAFGRRYAHCFPVGTPSLRLGRSSQKLYNFMDVRYFGQISLGTPEQNFSVVFDTGSADLWVPSSYCVSQACAVHSRFRAFESSSYRHDGRTFGIHYGSGHLLGVMARDTLKVGEVSVPNQEFGESVYEPGSTFVVARFDGVLGMAYPPLAEILGKPVFDSVMAQNSLDQPVFSFYLSRSKSADGELLLGGTDEALYHGPITWLPVTAKGYWQILMDSVSVQGVSSFCPRGCQAIVDTGTSLIAGPTVHILALQQLIGATPTGIGEFFIDCARLSSLPRVTFVLGGNEFTLTAEQYVRKEMLGDKELCLSGFQAVDIVSPQGPLWILGDVFLTEFYSIFDRGNDRVGLAPARHPAKS</sequence>
<keyword evidence="3 12" id="KW-0732">Signal</keyword>
<dbReference type="PROSITE" id="PS51767">
    <property type="entry name" value="PEPTIDASE_A1"/>
    <property type="match status" value="1"/>
</dbReference>
<dbReference type="InterPro" id="IPR001969">
    <property type="entry name" value="Aspartic_peptidase_AS"/>
</dbReference>
<evidence type="ECO:0000313" key="14">
    <source>
        <dbReference type="Ensembl" id="ENSHCOP00000019334.1"/>
    </source>
</evidence>
<evidence type="ECO:0000256" key="5">
    <source>
        <dbReference type="ARBA" id="ARBA00022801"/>
    </source>
</evidence>
<evidence type="ECO:0000256" key="3">
    <source>
        <dbReference type="ARBA" id="ARBA00022729"/>
    </source>
</evidence>
<feature type="disulfide bond" evidence="10">
    <location>
        <begin position="267"/>
        <end position="271"/>
    </location>
</feature>
<keyword evidence="8" id="KW-0325">Glycoprotein</keyword>
<evidence type="ECO:0000313" key="15">
    <source>
        <dbReference type="Proteomes" id="UP000264820"/>
    </source>
</evidence>
<feature type="disulfide bond" evidence="10">
    <location>
        <begin position="310"/>
        <end position="347"/>
    </location>
</feature>
<feature type="chain" id="PRO_5018570428" evidence="12">
    <location>
        <begin position="21"/>
        <end position="396"/>
    </location>
</feature>
<dbReference type="GO" id="GO:0004190">
    <property type="term" value="F:aspartic-type endopeptidase activity"/>
    <property type="evidence" value="ECO:0007669"/>
    <property type="project" value="UniProtKB-KW"/>
</dbReference>
<keyword evidence="6" id="KW-0865">Zymogen</keyword>
<feature type="disulfide bond" evidence="10">
    <location>
        <begin position="106"/>
        <end position="111"/>
    </location>
</feature>
<feature type="active site" evidence="9">
    <location>
        <position position="276"/>
    </location>
</feature>
<dbReference type="Pfam" id="PF07966">
    <property type="entry name" value="A1_Propeptide"/>
    <property type="match status" value="1"/>
</dbReference>
<dbReference type="Proteomes" id="UP000264820">
    <property type="component" value="Unplaced"/>
</dbReference>
<evidence type="ECO:0000256" key="4">
    <source>
        <dbReference type="ARBA" id="ARBA00022750"/>
    </source>
</evidence>
<proteinExistence type="inferred from homology"/>
<accession>A0A3Q2YLF4</accession>
<protein>
    <submittedName>
        <fullName evidence="14">Nothepsin</fullName>
    </submittedName>
</protein>
<organism evidence="14 15">
    <name type="scientific">Hippocampus comes</name>
    <name type="common">Tiger tail seahorse</name>
    <dbReference type="NCBI Taxonomy" id="109280"/>
    <lineage>
        <taxon>Eukaryota</taxon>
        <taxon>Metazoa</taxon>
        <taxon>Chordata</taxon>
        <taxon>Craniata</taxon>
        <taxon>Vertebrata</taxon>
        <taxon>Euteleostomi</taxon>
        <taxon>Actinopterygii</taxon>
        <taxon>Neopterygii</taxon>
        <taxon>Teleostei</taxon>
        <taxon>Neoteleostei</taxon>
        <taxon>Acanthomorphata</taxon>
        <taxon>Syngnathiaria</taxon>
        <taxon>Syngnathiformes</taxon>
        <taxon>Syngnathoidei</taxon>
        <taxon>Syngnathidae</taxon>
        <taxon>Hippocampus</taxon>
    </lineage>
</organism>
<evidence type="ECO:0000256" key="10">
    <source>
        <dbReference type="PIRSR" id="PIRSR601461-2"/>
    </source>
</evidence>